<feature type="domain" description="LIM zinc-binding" evidence="13">
    <location>
        <begin position="78"/>
        <end position="138"/>
    </location>
</feature>
<keyword evidence="8 9" id="KW-0539">Nucleus</keyword>
<name>A0A922IFI9_DERFA</name>
<proteinExistence type="predicted"/>
<keyword evidence="16" id="KW-1185">Reference proteome</keyword>
<dbReference type="InterPro" id="IPR001781">
    <property type="entry name" value="Znf_LIM"/>
</dbReference>
<evidence type="ECO:0000256" key="3">
    <source>
        <dbReference type="ARBA" id="ARBA00022737"/>
    </source>
</evidence>
<evidence type="ECO:0000313" key="16">
    <source>
        <dbReference type="Proteomes" id="UP000790347"/>
    </source>
</evidence>
<dbReference type="PROSITE" id="PS50023">
    <property type="entry name" value="LIM_DOMAIN_2"/>
    <property type="match status" value="2"/>
</dbReference>
<evidence type="ECO:0000256" key="11">
    <source>
        <dbReference type="RuleBase" id="RU000682"/>
    </source>
</evidence>
<dbReference type="FunFam" id="1.10.10.60:FF:000448">
    <property type="entry name" value="LIM/homeobox protein Lhx4"/>
    <property type="match status" value="1"/>
</dbReference>
<dbReference type="GO" id="GO:0030182">
    <property type="term" value="P:neuron differentiation"/>
    <property type="evidence" value="ECO:0007669"/>
    <property type="project" value="TreeGrafter"/>
</dbReference>
<evidence type="ECO:0000256" key="7">
    <source>
        <dbReference type="ARBA" id="ARBA00023155"/>
    </source>
</evidence>
<evidence type="ECO:0000256" key="10">
    <source>
        <dbReference type="PROSITE-ProRule" id="PRU00125"/>
    </source>
</evidence>
<feature type="region of interest" description="Disordered" evidence="12">
    <location>
        <begin position="1"/>
        <end position="65"/>
    </location>
</feature>
<dbReference type="PROSITE" id="PS00478">
    <property type="entry name" value="LIM_DOMAIN_1"/>
    <property type="match status" value="1"/>
</dbReference>
<dbReference type="SMART" id="SM00389">
    <property type="entry name" value="HOX"/>
    <property type="match status" value="1"/>
</dbReference>
<keyword evidence="4 10" id="KW-0862">Zinc</keyword>
<feature type="compositionally biased region" description="Low complexity" evidence="12">
    <location>
        <begin position="315"/>
        <end position="359"/>
    </location>
</feature>
<feature type="region of interest" description="Disordered" evidence="12">
    <location>
        <begin position="598"/>
        <end position="656"/>
    </location>
</feature>
<evidence type="ECO:0000259" key="14">
    <source>
        <dbReference type="PROSITE" id="PS50071"/>
    </source>
</evidence>
<dbReference type="Pfam" id="PF00046">
    <property type="entry name" value="Homeodomain"/>
    <property type="match status" value="1"/>
</dbReference>
<feature type="compositionally biased region" description="Pro residues" evidence="12">
    <location>
        <begin position="22"/>
        <end position="31"/>
    </location>
</feature>
<dbReference type="PANTHER" id="PTHR24208">
    <property type="entry name" value="LIM/HOMEOBOX PROTEIN LHX"/>
    <property type="match status" value="1"/>
</dbReference>
<dbReference type="Gene3D" id="1.10.10.60">
    <property type="entry name" value="Homeodomain-like"/>
    <property type="match status" value="1"/>
</dbReference>
<comment type="subcellular location">
    <subcellularLocation>
        <location evidence="1 9 11">Nucleus</location>
    </subcellularLocation>
</comment>
<dbReference type="GO" id="GO:0000977">
    <property type="term" value="F:RNA polymerase II transcription regulatory region sequence-specific DNA binding"/>
    <property type="evidence" value="ECO:0007669"/>
    <property type="project" value="TreeGrafter"/>
</dbReference>
<evidence type="ECO:0000256" key="4">
    <source>
        <dbReference type="ARBA" id="ARBA00022833"/>
    </source>
</evidence>
<dbReference type="Proteomes" id="UP000790347">
    <property type="component" value="Unassembled WGS sequence"/>
</dbReference>
<dbReference type="InterPro" id="IPR017970">
    <property type="entry name" value="Homeobox_CS"/>
</dbReference>
<reference evidence="15" key="1">
    <citation type="submission" date="2013-05" db="EMBL/GenBank/DDBJ databases">
        <authorList>
            <person name="Yim A.K.Y."/>
            <person name="Chan T.F."/>
            <person name="Ji K.M."/>
            <person name="Liu X.Y."/>
            <person name="Zhou J.W."/>
            <person name="Li R.Q."/>
            <person name="Yang K.Y."/>
            <person name="Li J."/>
            <person name="Li M."/>
            <person name="Law P.T.W."/>
            <person name="Wu Y.L."/>
            <person name="Cai Z.L."/>
            <person name="Qin H."/>
            <person name="Bao Y."/>
            <person name="Leung R.K.K."/>
            <person name="Ng P.K.S."/>
            <person name="Zou J."/>
            <person name="Zhong X.J."/>
            <person name="Ran P.X."/>
            <person name="Zhong N.S."/>
            <person name="Liu Z.G."/>
            <person name="Tsui S.K.W."/>
        </authorList>
    </citation>
    <scope>NUCLEOTIDE SEQUENCE</scope>
    <source>
        <strain evidence="15">Derf</strain>
        <tissue evidence="15">Whole organism</tissue>
    </source>
</reference>
<dbReference type="AlphaFoldDB" id="A0A922IFI9"/>
<dbReference type="InterPro" id="IPR050453">
    <property type="entry name" value="LIM_Homeobox_TF"/>
</dbReference>
<feature type="region of interest" description="Disordered" evidence="12">
    <location>
        <begin position="267"/>
        <end position="373"/>
    </location>
</feature>
<dbReference type="GO" id="GO:0005634">
    <property type="term" value="C:nucleus"/>
    <property type="evidence" value="ECO:0007669"/>
    <property type="project" value="UniProtKB-SubCell"/>
</dbReference>
<feature type="domain" description="Homeobox" evidence="14">
    <location>
        <begin position="368"/>
        <end position="428"/>
    </location>
</feature>
<comment type="caution">
    <text evidence="15">The sequence shown here is derived from an EMBL/GenBank/DDBJ whole genome shotgun (WGS) entry which is preliminary data.</text>
</comment>
<reference evidence="15" key="2">
    <citation type="journal article" date="2022" name="Res Sq">
        <title>Comparative Genomics Reveals Insights into the Divergent Evolution of Astigmatic Mites and Household Pest Adaptations.</title>
        <authorList>
            <person name="Xiong Q."/>
            <person name="Wan A.T.-Y."/>
            <person name="Liu X.-Y."/>
            <person name="Fung C.S.-H."/>
            <person name="Xiao X."/>
            <person name="Malainual N."/>
            <person name="Hou J."/>
            <person name="Wang L."/>
            <person name="Wang M."/>
            <person name="Yang K."/>
            <person name="Cui Y."/>
            <person name="Leung E."/>
            <person name="Nong W."/>
            <person name="Shin S.-K."/>
            <person name="Au S."/>
            <person name="Jeong K.Y."/>
            <person name="Chew F.T."/>
            <person name="Hui J."/>
            <person name="Leung T.F."/>
            <person name="Tungtrongchitr A."/>
            <person name="Zhong N."/>
            <person name="Liu Z."/>
            <person name="Tsui S."/>
        </authorList>
    </citation>
    <scope>NUCLEOTIDE SEQUENCE</scope>
    <source>
        <strain evidence="15">Derf</strain>
        <tissue evidence="15">Whole organism</tissue>
    </source>
</reference>
<evidence type="ECO:0000256" key="1">
    <source>
        <dbReference type="ARBA" id="ARBA00004123"/>
    </source>
</evidence>
<evidence type="ECO:0000256" key="8">
    <source>
        <dbReference type="ARBA" id="ARBA00023242"/>
    </source>
</evidence>
<evidence type="ECO:0000256" key="6">
    <source>
        <dbReference type="ARBA" id="ARBA00023125"/>
    </source>
</evidence>
<feature type="compositionally biased region" description="Basic residues" evidence="12">
    <location>
        <begin position="562"/>
        <end position="572"/>
    </location>
</feature>
<dbReference type="CDD" id="cd00086">
    <property type="entry name" value="homeodomain"/>
    <property type="match status" value="1"/>
</dbReference>
<keyword evidence="5 10" id="KW-0440">LIM domain</keyword>
<evidence type="ECO:0000256" key="9">
    <source>
        <dbReference type="PROSITE-ProRule" id="PRU00108"/>
    </source>
</evidence>
<dbReference type="FunFam" id="2.10.110.10:FF:000006">
    <property type="entry name" value="LIM homeobox transcription factor 1-beta"/>
    <property type="match status" value="1"/>
</dbReference>
<keyword evidence="6 9" id="KW-0238">DNA-binding</keyword>
<dbReference type="InterPro" id="IPR009057">
    <property type="entry name" value="Homeodomain-like_sf"/>
</dbReference>
<gene>
    <name evidence="15" type="primary">LMX1A</name>
    <name evidence="15" type="ORF">DERF_003919</name>
</gene>
<feature type="compositionally biased region" description="Acidic residues" evidence="12">
    <location>
        <begin position="467"/>
        <end position="484"/>
    </location>
</feature>
<feature type="compositionally biased region" description="Pro residues" evidence="12">
    <location>
        <begin position="606"/>
        <end position="616"/>
    </location>
</feature>
<evidence type="ECO:0000256" key="5">
    <source>
        <dbReference type="ARBA" id="ARBA00023038"/>
    </source>
</evidence>
<feature type="region of interest" description="Disordered" evidence="12">
    <location>
        <begin position="531"/>
        <end position="576"/>
    </location>
</feature>
<evidence type="ECO:0000313" key="15">
    <source>
        <dbReference type="EMBL" id="KAH9530083.1"/>
    </source>
</evidence>
<dbReference type="InterPro" id="IPR001356">
    <property type="entry name" value="HD"/>
</dbReference>
<evidence type="ECO:0000256" key="12">
    <source>
        <dbReference type="SAM" id="MobiDB-lite"/>
    </source>
</evidence>
<dbReference type="SUPFAM" id="SSF57716">
    <property type="entry name" value="Glucocorticoid receptor-like (DNA-binding domain)"/>
    <property type="match status" value="1"/>
</dbReference>
<dbReference type="EMBL" id="ASGP02000001">
    <property type="protein sequence ID" value="KAH9530083.1"/>
    <property type="molecule type" value="Genomic_DNA"/>
</dbReference>
<dbReference type="CDD" id="cd09371">
    <property type="entry name" value="LIM1_Lmx1b"/>
    <property type="match status" value="1"/>
</dbReference>
<keyword evidence="3" id="KW-0677">Repeat</keyword>
<dbReference type="PANTHER" id="PTHR24208:SF166">
    <property type="entry name" value="LIM HOMEOBOX TRANSCRIPTION FACTOR 1 ALPHA, ISOFORM B"/>
    <property type="match status" value="1"/>
</dbReference>
<dbReference type="Gene3D" id="2.10.110.10">
    <property type="entry name" value="Cysteine Rich Protein"/>
    <property type="match status" value="2"/>
</dbReference>
<dbReference type="GO" id="GO:0046872">
    <property type="term" value="F:metal ion binding"/>
    <property type="evidence" value="ECO:0007669"/>
    <property type="project" value="UniProtKB-KW"/>
</dbReference>
<organism evidence="15 16">
    <name type="scientific">Dermatophagoides farinae</name>
    <name type="common">American house dust mite</name>
    <dbReference type="NCBI Taxonomy" id="6954"/>
    <lineage>
        <taxon>Eukaryota</taxon>
        <taxon>Metazoa</taxon>
        <taxon>Ecdysozoa</taxon>
        <taxon>Arthropoda</taxon>
        <taxon>Chelicerata</taxon>
        <taxon>Arachnida</taxon>
        <taxon>Acari</taxon>
        <taxon>Acariformes</taxon>
        <taxon>Sarcoptiformes</taxon>
        <taxon>Astigmata</taxon>
        <taxon>Psoroptidia</taxon>
        <taxon>Analgoidea</taxon>
        <taxon>Pyroglyphidae</taxon>
        <taxon>Dermatophagoidinae</taxon>
        <taxon>Dermatophagoides</taxon>
    </lineage>
</organism>
<evidence type="ECO:0000256" key="2">
    <source>
        <dbReference type="ARBA" id="ARBA00022723"/>
    </source>
</evidence>
<dbReference type="GO" id="GO:0000981">
    <property type="term" value="F:DNA-binding transcription factor activity, RNA polymerase II-specific"/>
    <property type="evidence" value="ECO:0007669"/>
    <property type="project" value="InterPro"/>
</dbReference>
<evidence type="ECO:0000259" key="13">
    <source>
        <dbReference type="PROSITE" id="PS50023"/>
    </source>
</evidence>
<keyword evidence="7 9" id="KW-0371">Homeobox</keyword>
<feature type="compositionally biased region" description="Polar residues" evidence="12">
    <location>
        <begin position="552"/>
        <end position="561"/>
    </location>
</feature>
<dbReference type="Pfam" id="PF00412">
    <property type="entry name" value="LIM"/>
    <property type="match status" value="2"/>
</dbReference>
<feature type="domain" description="LIM zinc-binding" evidence="13">
    <location>
        <begin position="139"/>
        <end position="200"/>
    </location>
</feature>
<dbReference type="PROSITE" id="PS50071">
    <property type="entry name" value="HOMEOBOX_2"/>
    <property type="match status" value="1"/>
</dbReference>
<feature type="compositionally biased region" description="Low complexity" evidence="12">
    <location>
        <begin position="32"/>
        <end position="65"/>
    </location>
</feature>
<feature type="DNA-binding region" description="Homeobox" evidence="9">
    <location>
        <begin position="370"/>
        <end position="429"/>
    </location>
</feature>
<accession>A0A922IFI9</accession>
<feature type="compositionally biased region" description="Low complexity" evidence="12">
    <location>
        <begin position="625"/>
        <end position="656"/>
    </location>
</feature>
<dbReference type="PROSITE" id="PS00027">
    <property type="entry name" value="HOMEOBOX_1"/>
    <property type="match status" value="1"/>
</dbReference>
<keyword evidence="2 10" id="KW-0479">Metal-binding</keyword>
<protein>
    <submittedName>
        <fullName evidence="15">LIM homeobox transcription factor 1-alpha</fullName>
    </submittedName>
</protein>
<dbReference type="SUPFAM" id="SSF46689">
    <property type="entry name" value="Homeodomain-like"/>
    <property type="match status" value="1"/>
</dbReference>
<sequence>MSPSAPPIGTTPMEMVIVSGTSPPPPPPLPPSSSSLSSSSSSSSSSSPLSSSMTTTTTSSCSSSTITTTTSMSMIKECLCVGCQRPIRDRYLMCISSEHYWHESCLQCTVCRIMLTNSCYVRERKIYCKNDYNKLYAAKCTNCLESINSDELVMRVHGFVYHLSCFICIWCKRQLKKGDKFALRGHQPVCETDLTKSNEPSSHIVTTYSMQQQQSQHLSLLNQTLNHDIGVYDMIYGLSVRMSPSSSSTTTTTTTATTITMADKPLSSQPHLTMLQPPASNTSTCHHDNTSTDHQYSPRALTNCDSPMIINKNDQQQQPQLPQQQQQPPPSSTTTTSQPSYSSPSHHNNTPNCNNSTSPIPIKQDGRRGPKRPRTILTTAQRRAFKASFEISQKPCRKVRETLAKETGLSVRIVQVWFQNQRAKLKKIQRKQQQQQMTQGGGGSIIIGNGSESGAGIGSSDKSKDDTTDDDDDDQDDDDDDDESQQFSIPFMLQSPDAGSYYSGRGDEDGYACNKSEMGCMDDSETSLCELDDNNGINRSSNSESDHHQHRLSSVSTTTPVNHHHQHHHHHSNSSLQFGSLSLITNNVTTAIMSNSVSNHHNSMFSPPPPPLPPSTHHPHGGLGQQQQIQLQHGQSSNNMLHLSNNNTSSSSSSITNMTPIDKLYSMQNSYFSNPPSECEC</sequence>
<dbReference type="SMART" id="SM00132">
    <property type="entry name" value="LIM"/>
    <property type="match status" value="2"/>
</dbReference>
<feature type="compositionally biased region" description="Gly residues" evidence="12">
    <location>
        <begin position="439"/>
        <end position="457"/>
    </location>
</feature>
<feature type="region of interest" description="Disordered" evidence="12">
    <location>
        <begin position="429"/>
        <end position="504"/>
    </location>
</feature>